<dbReference type="GO" id="GO:0004107">
    <property type="term" value="F:chorismate synthase activity"/>
    <property type="evidence" value="ECO:0007669"/>
    <property type="project" value="UniProtKB-UniRule"/>
</dbReference>
<comment type="catalytic activity">
    <reaction evidence="11 12">
        <text>5-O-(1-carboxyvinyl)-3-phosphoshikimate = chorismate + phosphate</text>
        <dbReference type="Rhea" id="RHEA:21020"/>
        <dbReference type="ChEBI" id="CHEBI:29748"/>
        <dbReference type="ChEBI" id="CHEBI:43474"/>
        <dbReference type="ChEBI" id="CHEBI:57701"/>
        <dbReference type="EC" id="4.2.3.5"/>
    </reaction>
</comment>
<feature type="binding site" evidence="11">
    <location>
        <begin position="304"/>
        <end position="308"/>
    </location>
    <ligand>
        <name>FMN</name>
        <dbReference type="ChEBI" id="CHEBI:58210"/>
    </ligand>
</feature>
<accession>A0A1T5M099</accession>
<gene>
    <name evidence="11" type="primary">aroC</name>
    <name evidence="13" type="ORF">SAMN02194393_03590</name>
</gene>
<keyword evidence="9 11" id="KW-0057">Aromatic amino acid biosynthesis</keyword>
<dbReference type="GO" id="GO:0009423">
    <property type="term" value="P:chorismate biosynthetic process"/>
    <property type="evidence" value="ECO:0007669"/>
    <property type="project" value="UniProtKB-UniRule"/>
</dbReference>
<feature type="binding site" evidence="11">
    <location>
        <position position="47"/>
    </location>
    <ligand>
        <name>NADP(+)</name>
        <dbReference type="ChEBI" id="CHEBI:58349"/>
    </ligand>
</feature>
<dbReference type="NCBIfam" id="TIGR00033">
    <property type="entry name" value="aroC"/>
    <property type="match status" value="1"/>
</dbReference>
<comment type="subunit">
    <text evidence="11">Homotetramer.</text>
</comment>
<dbReference type="PROSITE" id="PS00789">
    <property type="entry name" value="CHORISMATE_SYNTHASE_3"/>
    <property type="match status" value="1"/>
</dbReference>
<dbReference type="GO" id="GO:0008652">
    <property type="term" value="P:amino acid biosynthetic process"/>
    <property type="evidence" value="ECO:0007669"/>
    <property type="project" value="UniProtKB-KW"/>
</dbReference>
<dbReference type="PIRSF" id="PIRSF001456">
    <property type="entry name" value="Chorismate_synth"/>
    <property type="match status" value="1"/>
</dbReference>
<sequence length="363" mass="39343">MSGIWGKNIKLSIFGESHGKAIGIVIDGLPSGIKLDHEYISKEMKRRAPGRSKTATPRKEGDNYEILSGYFNGRTTGTPLSAAIYNTNQRSRDYEATKSIMRPGHADYTGHVRYSGFNDYRGGGHFSGRLTAPLVFAGAIAKQILSNKNIVIGSHIKSIGDIEDRSFDGVNIEASLLKELTGKEFSVIDPEKGKEMKDYILKIKEEKDSVGGVIEAAVVNLPRGIGSPFFDSVESKLSHLLFSIPAVKGVEFGAGFDITKMKGSSSNDELYIRKEEISAYSNNNGGIVGGITNGMPIIFRVAIKPTPSIGKLQRTVDIEKGINTEIEIEGRHDPCIVPRAVPVIEAVCAVALIDLMMEKGGLI</sequence>
<keyword evidence="5 11" id="KW-0285">Flavoprotein</keyword>
<keyword evidence="8 11" id="KW-0521">NADP</keyword>
<evidence type="ECO:0000256" key="6">
    <source>
        <dbReference type="ARBA" id="ARBA00022643"/>
    </source>
</evidence>
<comment type="caution">
    <text evidence="11">Lacks conserved residue(s) required for the propagation of feature annotation.</text>
</comment>
<keyword evidence="6 11" id="KW-0288">FMN</keyword>
<dbReference type="PROSITE" id="PS00788">
    <property type="entry name" value="CHORISMATE_SYNTHASE_2"/>
    <property type="match status" value="1"/>
</dbReference>
<dbReference type="AlphaFoldDB" id="A0A1T5M099"/>
<reference evidence="13 14" key="1">
    <citation type="submission" date="2017-02" db="EMBL/GenBank/DDBJ databases">
        <authorList>
            <person name="Peterson S.W."/>
        </authorList>
    </citation>
    <scope>NUCLEOTIDE SEQUENCE [LARGE SCALE GENOMIC DNA]</scope>
    <source>
        <strain evidence="13 14">M1</strain>
    </source>
</reference>
<feature type="binding site" evidence="11">
    <location>
        <position position="53"/>
    </location>
    <ligand>
        <name>NADP(+)</name>
        <dbReference type="ChEBI" id="CHEBI:58349"/>
    </ligand>
</feature>
<evidence type="ECO:0000256" key="3">
    <source>
        <dbReference type="ARBA" id="ARBA00013036"/>
    </source>
</evidence>
<evidence type="ECO:0000313" key="14">
    <source>
        <dbReference type="Proteomes" id="UP000190285"/>
    </source>
</evidence>
<comment type="function">
    <text evidence="11">Catalyzes the anti-1,4-elimination of the C-3 phosphate and the C-6 proR hydrogen from 5-enolpyruvylshikimate-3-phosphate (EPSP) to yield chorismate, which is the branch point compound that serves as the starting substrate for the three terminal pathways of aromatic amino acid biosynthesis. This reaction introduces a second double bond into the aromatic ring system.</text>
</comment>
<dbReference type="GO" id="GO:0009073">
    <property type="term" value="P:aromatic amino acid family biosynthetic process"/>
    <property type="evidence" value="ECO:0007669"/>
    <property type="project" value="UniProtKB-KW"/>
</dbReference>
<feature type="binding site" evidence="11">
    <location>
        <position position="289"/>
    </location>
    <ligand>
        <name>FMN</name>
        <dbReference type="ChEBI" id="CHEBI:58210"/>
    </ligand>
</feature>
<name>A0A1T5M099_9FIRM</name>
<evidence type="ECO:0000256" key="11">
    <source>
        <dbReference type="HAMAP-Rule" id="MF_00300"/>
    </source>
</evidence>
<protein>
    <recommendedName>
        <fullName evidence="3 11">Chorismate synthase</fullName>
        <shortName evidence="11">CS</shortName>
        <ecNumber evidence="3 11">4.2.3.5</ecNumber>
    </recommendedName>
    <alternativeName>
        <fullName evidence="11">5-enolpyruvylshikimate-3-phosphate phospholyase</fullName>
    </alternativeName>
</protein>
<dbReference type="Gene3D" id="3.60.150.10">
    <property type="entry name" value="Chorismate synthase AroC"/>
    <property type="match status" value="1"/>
</dbReference>
<comment type="pathway">
    <text evidence="1 11 12">Metabolic intermediate biosynthesis; chorismate biosynthesis; chorismate from D-erythrose 4-phosphate and phosphoenolpyruvate: step 7/7.</text>
</comment>
<keyword evidence="14" id="KW-1185">Reference proteome</keyword>
<dbReference type="PANTHER" id="PTHR21085">
    <property type="entry name" value="CHORISMATE SYNTHASE"/>
    <property type="match status" value="1"/>
</dbReference>
<dbReference type="CDD" id="cd07304">
    <property type="entry name" value="Chorismate_synthase"/>
    <property type="match status" value="1"/>
</dbReference>
<dbReference type="STRING" id="36842.SAMN02194393_03590"/>
<dbReference type="GO" id="GO:0005829">
    <property type="term" value="C:cytosol"/>
    <property type="evidence" value="ECO:0007669"/>
    <property type="project" value="TreeGrafter"/>
</dbReference>
<dbReference type="InterPro" id="IPR035904">
    <property type="entry name" value="Chorismate_synth_AroC_sf"/>
</dbReference>
<dbReference type="Pfam" id="PF01264">
    <property type="entry name" value="Chorismate_synt"/>
    <property type="match status" value="1"/>
</dbReference>
<comment type="similarity">
    <text evidence="2 11 12">Belongs to the chorismate synthase family.</text>
</comment>
<dbReference type="GO" id="GO:0010181">
    <property type="term" value="F:FMN binding"/>
    <property type="evidence" value="ECO:0007669"/>
    <property type="project" value="TreeGrafter"/>
</dbReference>
<dbReference type="Proteomes" id="UP000190285">
    <property type="component" value="Unassembled WGS sequence"/>
</dbReference>
<evidence type="ECO:0000256" key="2">
    <source>
        <dbReference type="ARBA" id="ARBA00008014"/>
    </source>
</evidence>
<evidence type="ECO:0000256" key="8">
    <source>
        <dbReference type="ARBA" id="ARBA00022857"/>
    </source>
</evidence>
<dbReference type="SUPFAM" id="SSF103263">
    <property type="entry name" value="Chorismate synthase, AroC"/>
    <property type="match status" value="1"/>
</dbReference>
<feature type="binding site" evidence="11">
    <location>
        <begin position="125"/>
        <end position="127"/>
    </location>
    <ligand>
        <name>FMN</name>
        <dbReference type="ChEBI" id="CHEBI:58210"/>
    </ligand>
</feature>
<evidence type="ECO:0000256" key="5">
    <source>
        <dbReference type="ARBA" id="ARBA00022630"/>
    </source>
</evidence>
<dbReference type="InterPro" id="IPR000453">
    <property type="entry name" value="Chorismate_synth"/>
</dbReference>
<dbReference type="RefSeq" id="WP_079493429.1">
    <property type="nucleotide sequence ID" value="NZ_FUZT01000009.1"/>
</dbReference>
<dbReference type="PANTHER" id="PTHR21085:SF0">
    <property type="entry name" value="CHORISMATE SYNTHASE"/>
    <property type="match status" value="1"/>
</dbReference>
<evidence type="ECO:0000313" key="13">
    <source>
        <dbReference type="EMBL" id="SKC81289.1"/>
    </source>
</evidence>
<comment type="cofactor">
    <cofactor evidence="11 12">
        <name>FMNH2</name>
        <dbReference type="ChEBI" id="CHEBI:57618"/>
    </cofactor>
    <text evidence="11 12">Reduced FMN (FMNH(2)).</text>
</comment>
<evidence type="ECO:0000256" key="10">
    <source>
        <dbReference type="ARBA" id="ARBA00023239"/>
    </source>
</evidence>
<keyword evidence="4 11" id="KW-0028">Amino-acid biosynthesis</keyword>
<evidence type="ECO:0000256" key="9">
    <source>
        <dbReference type="ARBA" id="ARBA00023141"/>
    </source>
</evidence>
<evidence type="ECO:0000256" key="7">
    <source>
        <dbReference type="ARBA" id="ARBA00022827"/>
    </source>
</evidence>
<dbReference type="HAMAP" id="MF_00300">
    <property type="entry name" value="Chorismate_synth"/>
    <property type="match status" value="1"/>
</dbReference>
<evidence type="ECO:0000256" key="4">
    <source>
        <dbReference type="ARBA" id="ARBA00022605"/>
    </source>
</evidence>
<dbReference type="InterPro" id="IPR020541">
    <property type="entry name" value="Chorismate_synthase_CS"/>
</dbReference>
<dbReference type="NCBIfam" id="NF003793">
    <property type="entry name" value="PRK05382.1"/>
    <property type="match status" value="1"/>
</dbReference>
<feature type="binding site" evidence="11">
    <location>
        <position position="331"/>
    </location>
    <ligand>
        <name>FMN</name>
        <dbReference type="ChEBI" id="CHEBI:58210"/>
    </ligand>
</feature>
<keyword evidence="10 11" id="KW-0456">Lyase</keyword>
<proteinExistence type="inferred from homology"/>
<dbReference type="OrthoDB" id="9771806at2"/>
<keyword evidence="7 11" id="KW-0274">FAD</keyword>
<dbReference type="EC" id="4.2.3.5" evidence="3 11"/>
<dbReference type="UniPathway" id="UPA00053">
    <property type="reaction ID" value="UER00090"/>
</dbReference>
<evidence type="ECO:0000256" key="12">
    <source>
        <dbReference type="RuleBase" id="RU000605"/>
    </source>
</evidence>
<dbReference type="EMBL" id="FUZT01000009">
    <property type="protein sequence ID" value="SKC81289.1"/>
    <property type="molecule type" value="Genomic_DNA"/>
</dbReference>
<dbReference type="PROSITE" id="PS00787">
    <property type="entry name" value="CHORISMATE_SYNTHASE_1"/>
    <property type="match status" value="1"/>
</dbReference>
<evidence type="ECO:0000256" key="1">
    <source>
        <dbReference type="ARBA" id="ARBA00005044"/>
    </source>
</evidence>
<organism evidence="13 14">
    <name type="scientific">Maledivibacter halophilus</name>
    <dbReference type="NCBI Taxonomy" id="36842"/>
    <lineage>
        <taxon>Bacteria</taxon>
        <taxon>Bacillati</taxon>
        <taxon>Bacillota</taxon>
        <taxon>Clostridia</taxon>
        <taxon>Peptostreptococcales</taxon>
        <taxon>Caminicellaceae</taxon>
        <taxon>Maledivibacter</taxon>
    </lineage>
</organism>